<sequence length="216" mass="22965">MNKYKKSLLCLCLSSISSGVWADKVPLDDQELRGTTGQAGVALDLEMRLNANADGSPLAAAPYNSCTGLNGNNACRMAWQANNRTNEWLVYKNFYMVLKLNNLRLDATTLPSTSSVYADANRFKDSTGACILAGCTPNGLPALKLSFAGNATTTEVDYEILANGVLSMEVSAAGYSASTNPGYNGFRVADSNGAYVSGQNLTAKIDIDGRVLVYGF</sequence>
<feature type="chain" id="PRO_5015501688" description="DUF6160 domain-containing protein" evidence="1">
    <location>
        <begin position="23"/>
        <end position="216"/>
    </location>
</feature>
<organism evidence="3 4">
    <name type="scientific">Agitococcus lubricus</name>
    <dbReference type="NCBI Taxonomy" id="1077255"/>
    <lineage>
        <taxon>Bacteria</taxon>
        <taxon>Pseudomonadati</taxon>
        <taxon>Pseudomonadota</taxon>
        <taxon>Gammaproteobacteria</taxon>
        <taxon>Moraxellales</taxon>
        <taxon>Moraxellaceae</taxon>
        <taxon>Agitococcus</taxon>
    </lineage>
</organism>
<feature type="signal peptide" evidence="1">
    <location>
        <begin position="1"/>
        <end position="22"/>
    </location>
</feature>
<gene>
    <name evidence="3" type="ORF">C8N29_10658</name>
</gene>
<dbReference type="OrthoDB" id="6077427at2"/>
<feature type="domain" description="DUF6160" evidence="2">
    <location>
        <begin position="1"/>
        <end position="50"/>
    </location>
</feature>
<keyword evidence="4" id="KW-1185">Reference proteome</keyword>
<evidence type="ECO:0000259" key="2">
    <source>
        <dbReference type="Pfam" id="PF19657"/>
    </source>
</evidence>
<dbReference type="RefSeq" id="WP_107865491.1">
    <property type="nucleotide sequence ID" value="NZ_QAON01000006.1"/>
</dbReference>
<keyword evidence="1" id="KW-0732">Signal</keyword>
<reference evidence="3 4" key="1">
    <citation type="submission" date="2018-04" db="EMBL/GenBank/DDBJ databases">
        <title>Genomic Encyclopedia of Archaeal and Bacterial Type Strains, Phase II (KMG-II): from individual species to whole genera.</title>
        <authorList>
            <person name="Goeker M."/>
        </authorList>
    </citation>
    <scope>NUCLEOTIDE SEQUENCE [LARGE SCALE GENOMIC DNA]</scope>
    <source>
        <strain evidence="3 4">DSM 5822</strain>
    </source>
</reference>
<dbReference type="AlphaFoldDB" id="A0A2T5IZN9"/>
<comment type="caution">
    <text evidence="3">The sequence shown here is derived from an EMBL/GenBank/DDBJ whole genome shotgun (WGS) entry which is preliminary data.</text>
</comment>
<evidence type="ECO:0000256" key="1">
    <source>
        <dbReference type="SAM" id="SignalP"/>
    </source>
</evidence>
<evidence type="ECO:0000313" key="3">
    <source>
        <dbReference type="EMBL" id="PTQ89527.1"/>
    </source>
</evidence>
<protein>
    <recommendedName>
        <fullName evidence="2">DUF6160 domain-containing protein</fullName>
    </recommendedName>
</protein>
<dbReference type="Pfam" id="PF19657">
    <property type="entry name" value="DUF6160"/>
    <property type="match status" value="1"/>
</dbReference>
<proteinExistence type="predicted"/>
<dbReference type="InterPro" id="IPR046158">
    <property type="entry name" value="DUF6160"/>
</dbReference>
<name>A0A2T5IZN9_9GAMM</name>
<evidence type="ECO:0000313" key="4">
    <source>
        <dbReference type="Proteomes" id="UP000244223"/>
    </source>
</evidence>
<dbReference type="Proteomes" id="UP000244223">
    <property type="component" value="Unassembled WGS sequence"/>
</dbReference>
<dbReference type="EMBL" id="QAON01000006">
    <property type="protein sequence ID" value="PTQ89527.1"/>
    <property type="molecule type" value="Genomic_DNA"/>
</dbReference>
<accession>A0A2T5IZN9</accession>